<feature type="region of interest" description="Disordered" evidence="3">
    <location>
        <begin position="334"/>
        <end position="354"/>
    </location>
</feature>
<keyword evidence="2" id="KW-0539">Nucleus</keyword>
<dbReference type="GO" id="GO:0005634">
    <property type="term" value="C:nucleus"/>
    <property type="evidence" value="ECO:0007669"/>
    <property type="project" value="UniProtKB-SubCell"/>
</dbReference>
<comment type="caution">
    <text evidence="6">The sequence shown here is derived from an EMBL/GenBank/DDBJ whole genome shotgun (WGS) entry which is preliminary data.</text>
</comment>
<evidence type="ECO:0000256" key="3">
    <source>
        <dbReference type="SAM" id="MobiDB-lite"/>
    </source>
</evidence>
<protein>
    <submittedName>
        <fullName evidence="6">Uncharacterized protein</fullName>
    </submittedName>
</protein>
<name>A0AAN9MCF1_CANGL</name>
<dbReference type="AlphaFoldDB" id="A0AAN9MCF1"/>
<dbReference type="Pfam" id="PF00249">
    <property type="entry name" value="Myb_DNA-binding"/>
    <property type="match status" value="1"/>
</dbReference>
<evidence type="ECO:0000256" key="1">
    <source>
        <dbReference type="ARBA" id="ARBA00004123"/>
    </source>
</evidence>
<feature type="domain" description="Myb-like" evidence="4">
    <location>
        <begin position="545"/>
        <end position="592"/>
    </location>
</feature>
<evidence type="ECO:0000259" key="5">
    <source>
        <dbReference type="PROSITE" id="PS51294"/>
    </source>
</evidence>
<proteinExistence type="predicted"/>
<dbReference type="InterPro" id="IPR009057">
    <property type="entry name" value="Homeodomain-like_sf"/>
</dbReference>
<reference evidence="6 7" key="1">
    <citation type="submission" date="2024-01" db="EMBL/GenBank/DDBJ databases">
        <title>The genomes of 5 underutilized Papilionoideae crops provide insights into root nodulation and disease resistanc.</title>
        <authorList>
            <person name="Jiang F."/>
        </authorList>
    </citation>
    <scope>NUCLEOTIDE SEQUENCE [LARGE SCALE GENOMIC DNA]</scope>
    <source>
        <strain evidence="6">LVBAO_FW01</strain>
        <tissue evidence="6">Leaves</tissue>
    </source>
</reference>
<accession>A0AAN9MCF1</accession>
<feature type="region of interest" description="Disordered" evidence="3">
    <location>
        <begin position="1"/>
        <end position="28"/>
    </location>
</feature>
<dbReference type="EMBL" id="JAYMYQ010000002">
    <property type="protein sequence ID" value="KAK7349288.1"/>
    <property type="molecule type" value="Genomic_DNA"/>
</dbReference>
<dbReference type="Gene3D" id="1.10.246.220">
    <property type="match status" value="1"/>
</dbReference>
<dbReference type="PANTHER" id="PTHR47122:SF4">
    <property type="entry name" value="TRF-LIKE 3"/>
    <property type="match status" value="1"/>
</dbReference>
<keyword evidence="7" id="KW-1185">Reference proteome</keyword>
<evidence type="ECO:0000313" key="7">
    <source>
        <dbReference type="Proteomes" id="UP001367508"/>
    </source>
</evidence>
<comment type="subcellular location">
    <subcellularLocation>
        <location evidence="1">Nucleus</location>
    </subcellularLocation>
</comment>
<dbReference type="PROSITE" id="PS51294">
    <property type="entry name" value="HTH_MYB"/>
    <property type="match status" value="1"/>
</dbReference>
<dbReference type="InterPro" id="IPR017930">
    <property type="entry name" value="Myb_dom"/>
</dbReference>
<gene>
    <name evidence="6" type="ORF">VNO77_06538</name>
</gene>
<feature type="domain" description="HTH myb-type" evidence="5">
    <location>
        <begin position="537"/>
        <end position="596"/>
    </location>
</feature>
<dbReference type="SUPFAM" id="SSF46689">
    <property type="entry name" value="Homeodomain-like"/>
    <property type="match status" value="1"/>
</dbReference>
<dbReference type="SMART" id="SM00717">
    <property type="entry name" value="SANT"/>
    <property type="match status" value="1"/>
</dbReference>
<evidence type="ECO:0000313" key="6">
    <source>
        <dbReference type="EMBL" id="KAK7349288.1"/>
    </source>
</evidence>
<dbReference type="PROSITE" id="PS50090">
    <property type="entry name" value="MYB_LIKE"/>
    <property type="match status" value="1"/>
</dbReference>
<dbReference type="InterPro" id="IPR001005">
    <property type="entry name" value="SANT/Myb"/>
</dbReference>
<dbReference type="Proteomes" id="UP001367508">
    <property type="component" value="Unassembled WGS sequence"/>
</dbReference>
<evidence type="ECO:0000256" key="2">
    <source>
        <dbReference type="ARBA" id="ARBA00023242"/>
    </source>
</evidence>
<sequence>MKTVVGIEDNDDGKLEDSGVDRSSSALSSPKQIANPVVYKLVRVEGDGTLVPATDDEVMEVEDFLEYENSGMRVVADTGQSLECISIERSSSGKLRLECSEGTAEADLGKLNAKFQYIEQILQKVKQEEKLRLSCGSPVHSHVNIDSQCPADKFPVMDGKVQLETSFQEIPSVASNLNYTHSNQSGSLDQCSRPSEGVIESGSSASAVYSNLRPDFSIVDGEICLDKLSIKELHELFKVTFGRETTVKDKQWLKRRIAMSLTNSCDVSATTFIVKDNKIVRKCEEDSSGNTNAASLISSENMAEEEDVNFKDSSAVRGCEIEDNQVVSATRLRNHNTGHGLGGENRVKEQRAAKRIRKPTKRYIEELSENESREHNPKLLISNKNMGPGHVSPTSYVRPARNAFSEARTFITRLDSLGGSGVQVPCVSRIRRSRPRKNMTTLMKFHPNGMGKAANLGNKLHGEHGSNAGSETPDNVLKSRMPAKFHQPSASEPAKERQYPIAGTIELRQELRPKRADLSGHASDDNIVTVPTAKGGMRRKHHRAWTLVEVMKLVEGVSQVGAGRWSEIKRLSFSAYSYRTSVDLKDKWRNLLKASFAQTPADDGINSRKHGTVPIPEQILVRVRQLAEKNSQVPPNCSSSKLTVGAASVNGDRSGYL</sequence>
<evidence type="ECO:0000259" key="4">
    <source>
        <dbReference type="PROSITE" id="PS50090"/>
    </source>
</evidence>
<dbReference type="CDD" id="cd11660">
    <property type="entry name" value="SANT_TRF"/>
    <property type="match status" value="1"/>
</dbReference>
<dbReference type="PANTHER" id="PTHR47122">
    <property type="entry name" value="MYB-LIKE DNA-BINDING DOMAIN CONTAINING PROTEIN, EXPRESSED"/>
    <property type="match status" value="1"/>
</dbReference>
<organism evidence="6 7">
    <name type="scientific">Canavalia gladiata</name>
    <name type="common">Sword bean</name>
    <name type="synonym">Dolichos gladiatus</name>
    <dbReference type="NCBI Taxonomy" id="3824"/>
    <lineage>
        <taxon>Eukaryota</taxon>
        <taxon>Viridiplantae</taxon>
        <taxon>Streptophyta</taxon>
        <taxon>Embryophyta</taxon>
        <taxon>Tracheophyta</taxon>
        <taxon>Spermatophyta</taxon>
        <taxon>Magnoliopsida</taxon>
        <taxon>eudicotyledons</taxon>
        <taxon>Gunneridae</taxon>
        <taxon>Pentapetalae</taxon>
        <taxon>rosids</taxon>
        <taxon>fabids</taxon>
        <taxon>Fabales</taxon>
        <taxon>Fabaceae</taxon>
        <taxon>Papilionoideae</taxon>
        <taxon>50 kb inversion clade</taxon>
        <taxon>NPAAA clade</taxon>
        <taxon>indigoferoid/millettioid clade</taxon>
        <taxon>Phaseoleae</taxon>
        <taxon>Canavalia</taxon>
    </lineage>
</organism>